<feature type="non-terminal residue" evidence="1">
    <location>
        <position position="111"/>
    </location>
</feature>
<protein>
    <submittedName>
        <fullName evidence="1">10816_t:CDS:1</fullName>
    </submittedName>
</protein>
<dbReference type="EMBL" id="CAJVPW010046841">
    <property type="protein sequence ID" value="CAG8758339.1"/>
    <property type="molecule type" value="Genomic_DNA"/>
</dbReference>
<evidence type="ECO:0000313" key="1">
    <source>
        <dbReference type="EMBL" id="CAG8758339.1"/>
    </source>
</evidence>
<evidence type="ECO:0000313" key="2">
    <source>
        <dbReference type="Proteomes" id="UP000789366"/>
    </source>
</evidence>
<organism evidence="1 2">
    <name type="scientific">Cetraspora pellucida</name>
    <dbReference type="NCBI Taxonomy" id="1433469"/>
    <lineage>
        <taxon>Eukaryota</taxon>
        <taxon>Fungi</taxon>
        <taxon>Fungi incertae sedis</taxon>
        <taxon>Mucoromycota</taxon>
        <taxon>Glomeromycotina</taxon>
        <taxon>Glomeromycetes</taxon>
        <taxon>Diversisporales</taxon>
        <taxon>Gigasporaceae</taxon>
        <taxon>Cetraspora</taxon>
    </lineage>
</organism>
<comment type="caution">
    <text evidence="1">The sequence shown here is derived from an EMBL/GenBank/DDBJ whole genome shotgun (WGS) entry which is preliminary data.</text>
</comment>
<dbReference type="Proteomes" id="UP000789366">
    <property type="component" value="Unassembled WGS sequence"/>
</dbReference>
<accession>A0ACA9QTA4</accession>
<sequence length="111" mass="12607">MINDEGVICGSLDGGETFLADIDPTETTRTAAAEREQRQRNTIEPELLNLEQYYELPPGYDYILHFRKTNGGHTITPQQAATIVGREWRTNWQSQEIRIQNDGTIQASLNN</sequence>
<keyword evidence="2" id="KW-1185">Reference proteome</keyword>
<reference evidence="1" key="1">
    <citation type="submission" date="2021-06" db="EMBL/GenBank/DDBJ databases">
        <authorList>
            <person name="Kallberg Y."/>
            <person name="Tangrot J."/>
            <person name="Rosling A."/>
        </authorList>
    </citation>
    <scope>NUCLEOTIDE SEQUENCE</scope>
    <source>
        <strain evidence="1">28 12/20/2015</strain>
    </source>
</reference>
<proteinExistence type="predicted"/>
<gene>
    <name evidence="1" type="ORF">SPELUC_LOCUS14962</name>
</gene>
<name>A0ACA9QTA4_9GLOM</name>